<reference evidence="1" key="1">
    <citation type="submission" date="2020-06" db="EMBL/GenBank/DDBJ databases">
        <title>Genomes of multiple members of Pneumocystis genus reveal paths to human pathogen Pneumocystis jirovecii.</title>
        <authorList>
            <person name="Cisse O.H."/>
            <person name="Ma L."/>
            <person name="Dekker J."/>
            <person name="Khil P."/>
            <person name="Jo J."/>
            <person name="Brenchley J."/>
            <person name="Blair R."/>
            <person name="Pahar B."/>
            <person name="Chabe M."/>
            <person name="Van Rompay K.A."/>
            <person name="Keesler R."/>
            <person name="Sukura A."/>
            <person name="Hirsch V."/>
            <person name="Kutty G."/>
            <person name="Liu Y."/>
            <person name="Peng L."/>
            <person name="Chen J."/>
            <person name="Song J."/>
            <person name="Weissenbacher-Lang C."/>
            <person name="Xu J."/>
            <person name="Upham N.S."/>
            <person name="Stajich J.E."/>
            <person name="Cuomo C.A."/>
            <person name="Cushion M.T."/>
            <person name="Kovacs J.A."/>
        </authorList>
    </citation>
    <scope>NUCLEOTIDE SEQUENCE</scope>
    <source>
        <strain evidence="1">2A</strain>
    </source>
</reference>
<dbReference type="PANTHER" id="PTHR12403">
    <property type="entry name" value="TRAFFICKING PROTEIN PARTICLE COMPLEX SUBUNIT 2"/>
    <property type="match status" value="1"/>
</dbReference>
<dbReference type="OrthoDB" id="10252102at2759"/>
<sequence length="144" mass="17162">MHFYESKYCSTHEKVAILKNVAGGDGVARFREEIRHRNQFVVHATLDLVEELQWVSPGMYMKSLDTFHQVMVSAFLTAGNIKFMLLHEIRNEDGIRNFFQEVYDLYTKCLMNPFYEVDMPITSFTFEQKKYEEFLYTIPYECRN</sequence>
<dbReference type="InterPro" id="IPR006722">
    <property type="entry name" value="Sedlin"/>
</dbReference>
<dbReference type="GO" id="GO:0006888">
    <property type="term" value="P:endoplasmic reticulum to Golgi vesicle-mediated transport"/>
    <property type="evidence" value="ECO:0007669"/>
    <property type="project" value="InterPro"/>
</dbReference>
<protein>
    <recommendedName>
        <fullName evidence="3">Trafficking protein particle complex subunit</fullName>
    </recommendedName>
</protein>
<proteinExistence type="predicted"/>
<dbReference type="EMBL" id="CP054545">
    <property type="protein sequence ID" value="QSL66812.1"/>
    <property type="molecule type" value="Genomic_DNA"/>
</dbReference>
<evidence type="ECO:0000313" key="1">
    <source>
        <dbReference type="EMBL" id="QSL66812.1"/>
    </source>
</evidence>
<dbReference type="GO" id="GO:0005737">
    <property type="term" value="C:cytoplasm"/>
    <property type="evidence" value="ECO:0007669"/>
    <property type="project" value="GOC"/>
</dbReference>
<organism evidence="1 2">
    <name type="scientific">Pneumocystis wakefieldiae</name>
    <dbReference type="NCBI Taxonomy" id="38082"/>
    <lineage>
        <taxon>Eukaryota</taxon>
        <taxon>Fungi</taxon>
        <taxon>Dikarya</taxon>
        <taxon>Ascomycota</taxon>
        <taxon>Taphrinomycotina</taxon>
        <taxon>Pneumocystomycetes</taxon>
        <taxon>Pneumocystaceae</taxon>
        <taxon>Pneumocystis</taxon>
    </lineage>
</organism>
<dbReference type="CDD" id="cd14825">
    <property type="entry name" value="TRAPPC2_sedlin"/>
    <property type="match status" value="1"/>
</dbReference>
<dbReference type="AlphaFoldDB" id="A0A899G3V4"/>
<gene>
    <name evidence="1" type="ORF">MERGE_001199</name>
</gene>
<evidence type="ECO:0000313" key="2">
    <source>
        <dbReference type="Proteomes" id="UP000663699"/>
    </source>
</evidence>
<keyword evidence="2" id="KW-1185">Reference proteome</keyword>
<dbReference type="Pfam" id="PF04628">
    <property type="entry name" value="Sedlin_N"/>
    <property type="match status" value="1"/>
</dbReference>
<accession>A0A899G3V4</accession>
<name>A0A899G3V4_9ASCO</name>
<dbReference type="InterPro" id="IPR011012">
    <property type="entry name" value="Longin-like_dom_sf"/>
</dbReference>
<evidence type="ECO:0008006" key="3">
    <source>
        <dbReference type="Google" id="ProtNLM"/>
    </source>
</evidence>
<dbReference type="Gene3D" id="3.30.450.70">
    <property type="match status" value="1"/>
</dbReference>
<dbReference type="SUPFAM" id="SSF64356">
    <property type="entry name" value="SNARE-like"/>
    <property type="match status" value="1"/>
</dbReference>
<dbReference type="Proteomes" id="UP000663699">
    <property type="component" value="Chromosome 14"/>
</dbReference>